<keyword evidence="3" id="KW-1185">Reference proteome</keyword>
<reference evidence="2" key="1">
    <citation type="submission" date="2022-08" db="UniProtKB">
        <authorList>
            <consortium name="EnsemblMetazoa"/>
        </authorList>
    </citation>
    <scope>IDENTIFICATION</scope>
    <source>
        <strain evidence="2">05x7-T-G4-1.051#20</strain>
    </source>
</reference>
<accession>A0A8W8KX82</accession>
<evidence type="ECO:0000313" key="3">
    <source>
        <dbReference type="Proteomes" id="UP000005408"/>
    </source>
</evidence>
<name>A0A8W8KX82_MAGGI</name>
<dbReference type="EnsemblMetazoa" id="G25676.2">
    <property type="protein sequence ID" value="G25676.2:cds"/>
    <property type="gene ID" value="G25676"/>
</dbReference>
<evidence type="ECO:0000313" key="2">
    <source>
        <dbReference type="EnsemblMetazoa" id="G25676.2:cds"/>
    </source>
</evidence>
<dbReference type="EnsemblMetazoa" id="G25676.5">
    <property type="protein sequence ID" value="G25676.5:cds"/>
    <property type="gene ID" value="G25676"/>
</dbReference>
<dbReference type="OMA" id="SHGHTHC"/>
<feature type="chain" id="PRO_5042431442" evidence="1">
    <location>
        <begin position="17"/>
        <end position="82"/>
    </location>
</feature>
<keyword evidence="1" id="KW-0732">Signal</keyword>
<protein>
    <submittedName>
        <fullName evidence="2">Uncharacterized protein</fullName>
    </submittedName>
</protein>
<organism evidence="2 3">
    <name type="scientific">Magallana gigas</name>
    <name type="common">Pacific oyster</name>
    <name type="synonym">Crassostrea gigas</name>
    <dbReference type="NCBI Taxonomy" id="29159"/>
    <lineage>
        <taxon>Eukaryota</taxon>
        <taxon>Metazoa</taxon>
        <taxon>Spiralia</taxon>
        <taxon>Lophotrochozoa</taxon>
        <taxon>Mollusca</taxon>
        <taxon>Bivalvia</taxon>
        <taxon>Autobranchia</taxon>
        <taxon>Pteriomorphia</taxon>
        <taxon>Ostreida</taxon>
        <taxon>Ostreoidea</taxon>
        <taxon>Ostreidae</taxon>
        <taxon>Magallana</taxon>
    </lineage>
</organism>
<evidence type="ECO:0000256" key="1">
    <source>
        <dbReference type="SAM" id="SignalP"/>
    </source>
</evidence>
<dbReference type="Proteomes" id="UP000005408">
    <property type="component" value="Unassembled WGS sequence"/>
</dbReference>
<proteinExistence type="predicted"/>
<sequence>MKTLFILAVVIVAVYAETCSRLGDCTTTTCSGGAELHCVDSQCTCTTAAGGTGGCTDNGDCHGRCHNGGRHHCINGHCRCSH</sequence>
<feature type="signal peptide" evidence="1">
    <location>
        <begin position="1"/>
        <end position="16"/>
    </location>
</feature>
<dbReference type="AlphaFoldDB" id="A0A8W8KX82"/>